<gene>
    <name evidence="9" type="ORF">ESP50_13845</name>
    <name evidence="8" type="ORF">ESP50_16900</name>
</gene>
<dbReference type="InterPro" id="IPR051260">
    <property type="entry name" value="Diverse_substr_monoxygenases"/>
</dbReference>
<keyword evidence="10" id="KW-1185">Reference proteome</keyword>
<dbReference type="InterPro" id="IPR036661">
    <property type="entry name" value="Luciferase-like_sf"/>
</dbReference>
<dbReference type="EMBL" id="SDPM01000007">
    <property type="protein sequence ID" value="RXZ85880.1"/>
    <property type="molecule type" value="Genomic_DNA"/>
</dbReference>
<dbReference type="InterPro" id="IPR011251">
    <property type="entry name" value="Luciferase-like_dom"/>
</dbReference>
<keyword evidence="3" id="KW-0560">Oxidoreductase</keyword>
<evidence type="ECO:0000256" key="5">
    <source>
        <dbReference type="ARBA" id="ARBA00033748"/>
    </source>
</evidence>
<keyword evidence="1 6" id="KW-0285">Flavoprotein</keyword>
<evidence type="ECO:0000256" key="1">
    <source>
        <dbReference type="ARBA" id="ARBA00022630"/>
    </source>
</evidence>
<evidence type="ECO:0000256" key="6">
    <source>
        <dbReference type="PIRSR" id="PIRSR000337-1"/>
    </source>
</evidence>
<name>A0A4Q2M9Y7_9MICO</name>
<evidence type="ECO:0000313" key="8">
    <source>
        <dbReference type="EMBL" id="RXZ85121.1"/>
    </source>
</evidence>
<dbReference type="PANTHER" id="PTHR30011:SF16">
    <property type="entry name" value="C2H2 FINGER DOMAIN TRANSCRIPTION FACTOR (EUROFUNG)-RELATED"/>
    <property type="match status" value="1"/>
</dbReference>
<dbReference type="PIRSF" id="PIRSF000337">
    <property type="entry name" value="NTA_MOA"/>
    <property type="match status" value="1"/>
</dbReference>
<proteinExistence type="inferred from homology"/>
<comment type="similarity">
    <text evidence="5">Belongs to the NtaA/SnaA/DszA monooxygenase family.</text>
</comment>
<evidence type="ECO:0000259" key="7">
    <source>
        <dbReference type="Pfam" id="PF00296"/>
    </source>
</evidence>
<organism evidence="9 10">
    <name type="scientific">Agromyces atrinae</name>
    <dbReference type="NCBI Taxonomy" id="592376"/>
    <lineage>
        <taxon>Bacteria</taxon>
        <taxon>Bacillati</taxon>
        <taxon>Actinomycetota</taxon>
        <taxon>Actinomycetes</taxon>
        <taxon>Micrococcales</taxon>
        <taxon>Microbacteriaceae</taxon>
        <taxon>Agromyces</taxon>
    </lineage>
</organism>
<dbReference type="InterPro" id="IPR016215">
    <property type="entry name" value="NTA_MOA"/>
</dbReference>
<evidence type="ECO:0000256" key="2">
    <source>
        <dbReference type="ARBA" id="ARBA00022643"/>
    </source>
</evidence>
<keyword evidence="2 6" id="KW-0288">FMN</keyword>
<evidence type="ECO:0000313" key="9">
    <source>
        <dbReference type="EMBL" id="RXZ85880.1"/>
    </source>
</evidence>
<feature type="binding site" evidence="6">
    <location>
        <position position="211"/>
    </location>
    <ligand>
        <name>FMN</name>
        <dbReference type="ChEBI" id="CHEBI:58210"/>
    </ligand>
</feature>
<accession>A0A4Q2M9Y7</accession>
<comment type="caution">
    <text evidence="9">The sequence shown here is derived from an EMBL/GenBank/DDBJ whole genome shotgun (WGS) entry which is preliminary data.</text>
</comment>
<evidence type="ECO:0000313" key="10">
    <source>
        <dbReference type="Proteomes" id="UP000292686"/>
    </source>
</evidence>
<reference evidence="9 10" key="1">
    <citation type="submission" date="2019-01" db="EMBL/GenBank/DDBJ databases">
        <title>Agromyces.</title>
        <authorList>
            <person name="Li J."/>
        </authorList>
    </citation>
    <scope>NUCLEOTIDE SEQUENCE [LARGE SCALE GENOMIC DNA]</scope>
    <source>
        <strain evidence="9 10">DSM 23870</strain>
    </source>
</reference>
<dbReference type="OrthoDB" id="3265338at2"/>
<dbReference type="GO" id="GO:0004497">
    <property type="term" value="F:monooxygenase activity"/>
    <property type="evidence" value="ECO:0007669"/>
    <property type="project" value="UniProtKB-KW"/>
</dbReference>
<evidence type="ECO:0000256" key="4">
    <source>
        <dbReference type="ARBA" id="ARBA00023033"/>
    </source>
</evidence>
<dbReference type="GO" id="GO:0016705">
    <property type="term" value="F:oxidoreductase activity, acting on paired donors, with incorporation or reduction of molecular oxygen"/>
    <property type="evidence" value="ECO:0007669"/>
    <property type="project" value="InterPro"/>
</dbReference>
<feature type="domain" description="Luciferase-like" evidence="7">
    <location>
        <begin position="14"/>
        <end position="390"/>
    </location>
</feature>
<dbReference type="Gene3D" id="3.20.20.30">
    <property type="entry name" value="Luciferase-like domain"/>
    <property type="match status" value="1"/>
</dbReference>
<dbReference type="EMBL" id="SDPM01000013">
    <property type="protein sequence ID" value="RXZ85121.1"/>
    <property type="molecule type" value="Genomic_DNA"/>
</dbReference>
<keyword evidence="4" id="KW-0503">Monooxygenase</keyword>
<dbReference type="PANTHER" id="PTHR30011">
    <property type="entry name" value="ALKANESULFONATE MONOOXYGENASE-RELATED"/>
    <property type="match status" value="1"/>
</dbReference>
<dbReference type="Proteomes" id="UP000292686">
    <property type="component" value="Unassembled WGS sequence"/>
</dbReference>
<evidence type="ECO:0000256" key="3">
    <source>
        <dbReference type="ARBA" id="ARBA00023002"/>
    </source>
</evidence>
<dbReference type="SUPFAM" id="SSF51679">
    <property type="entry name" value="Bacterial luciferase-like"/>
    <property type="match status" value="1"/>
</dbReference>
<feature type="binding site" evidence="6">
    <location>
        <position position="210"/>
    </location>
    <ligand>
        <name>FMN</name>
        <dbReference type="ChEBI" id="CHEBI:58210"/>
    </ligand>
</feature>
<sequence>MFRALGAYPSGWRHAGAHRDPRADATVLRRTAKLAEAAGLDFLYFGEWLSTGLDLEHRDPYLLARVDPLSAVTFAAGITRRIGLVGTINASYSGPYATARATASSDVLSSGRVAIGLAVSSDTGADANFGVAPVPADRRFEHAEEFVDALRSLWDSWDDDAFVADRSTGRLIDAEGLHATDFDGDFVHVAGPLNAPRPPQGHPPIIHAGSSAASLRFAGRNADVALVAIGAPSEGVAIRREIAEHALAAGRAAEDVLLVAPIMPIVADTVPESWAIFDELVRLLPVGDDNAGGALPSARSLRSLAQVIDTPLTNVELDEPVTRRAAARFNEYGQQLLALVAARTGRSLETGDRAITYRHVLATHAVPAPVIVGDASSVADHFEEWVDLGAVDGFVVQSPFLPAPFAAFTELVVPELVRRGRFRSGYEGRTLREHLGLGRPENTHRVPLVRTAAQRFAGFDEVVGAS</sequence>
<feature type="binding site" evidence="6">
    <location>
        <position position="87"/>
    </location>
    <ligand>
        <name>FMN</name>
        <dbReference type="ChEBI" id="CHEBI:58210"/>
    </ligand>
</feature>
<dbReference type="Pfam" id="PF00296">
    <property type="entry name" value="Bac_luciferase"/>
    <property type="match status" value="1"/>
</dbReference>
<dbReference type="AlphaFoldDB" id="A0A4Q2M9Y7"/>
<dbReference type="NCBIfam" id="TIGR03860">
    <property type="entry name" value="FMN_nitrolo"/>
    <property type="match status" value="1"/>
</dbReference>
<protein>
    <submittedName>
        <fullName evidence="9">LLM class flavin-dependent oxidoreductase</fullName>
    </submittedName>
</protein>